<dbReference type="EMBL" id="SRSD01000011">
    <property type="protein sequence ID" value="KAA0888293.1"/>
    <property type="molecule type" value="Genomic_DNA"/>
</dbReference>
<protein>
    <submittedName>
        <fullName evidence="4">PilZ domain-containing protein</fullName>
    </submittedName>
</protein>
<dbReference type="OrthoDB" id="5391652at2"/>
<evidence type="ECO:0000256" key="2">
    <source>
        <dbReference type="SAM" id="Phobius"/>
    </source>
</evidence>
<dbReference type="Pfam" id="PF18672">
    <property type="entry name" value="PilZN1"/>
    <property type="match status" value="1"/>
</dbReference>
<feature type="domain" description="N-terminal PilZ-like" evidence="3">
    <location>
        <begin position="10"/>
        <end position="102"/>
    </location>
</feature>
<evidence type="ECO:0000256" key="1">
    <source>
        <dbReference type="SAM" id="MobiDB-lite"/>
    </source>
</evidence>
<sequence>MNDFDNYANYFPAGMKVNVGIPLANAGVFRDWAIILEIDEDFVSLQLSRDQLPLNASLHVGQILDLRGGRDDSGYSCRAIIVAEGPAREILLRLIGEIVSDELREFYRIDAFLPIKYYLSSEQNVDILKQEWVERREQRLAVDVELKNKRWDSSLLLGRAELPPERRLEQAEDNAGEGEEGEEGEEEHDEEYEGEEERDGLEEEREEPEGGEEAPADSWDTIIPLAANISGGGVRIITHQQFESGVYVLLEILVPMPRRIVDIVARVITANRNFAAGNDREYFNTGLQFVFIDERDRDAIISHISNVQLKRIRQLREQFIFRDGRPVEGEEQEEASRFNWGRFGRRLVYALIFLLVTMLIADYFRHYAKGHPKNEIEEIFEGGIRKYLEKFK</sequence>
<dbReference type="RefSeq" id="WP_149309395.1">
    <property type="nucleotide sequence ID" value="NZ_SRSD01000011.1"/>
</dbReference>
<dbReference type="InterPro" id="IPR040638">
    <property type="entry name" value="PilZN1"/>
</dbReference>
<gene>
    <name evidence="4" type="ORF">ET418_16270</name>
</gene>
<evidence type="ECO:0000313" key="4">
    <source>
        <dbReference type="EMBL" id="KAA0888293.1"/>
    </source>
</evidence>
<reference evidence="4 5" key="1">
    <citation type="submission" date="2019-04" db="EMBL/GenBank/DDBJ databases">
        <title>Geobacter ruber sp. nov., ferric-reducing bacteria isolated from paddy soil.</title>
        <authorList>
            <person name="Xu Z."/>
            <person name="Masuda Y."/>
            <person name="Itoh H."/>
            <person name="Senoo K."/>
        </authorList>
    </citation>
    <scope>NUCLEOTIDE SEQUENCE [LARGE SCALE GENOMIC DNA]</scope>
    <source>
        <strain evidence="4 5">Red88</strain>
    </source>
</reference>
<keyword evidence="2" id="KW-0812">Transmembrane</keyword>
<evidence type="ECO:0000313" key="5">
    <source>
        <dbReference type="Proteomes" id="UP000324298"/>
    </source>
</evidence>
<keyword evidence="2" id="KW-1133">Transmembrane helix</keyword>
<accession>A0A5A9X6J7</accession>
<feature type="region of interest" description="Disordered" evidence="1">
    <location>
        <begin position="166"/>
        <end position="220"/>
    </location>
</feature>
<dbReference type="Proteomes" id="UP000324298">
    <property type="component" value="Unassembled WGS sequence"/>
</dbReference>
<organism evidence="4 5">
    <name type="scientific">Oryzomonas rubra</name>
    <dbReference type="NCBI Taxonomy" id="2509454"/>
    <lineage>
        <taxon>Bacteria</taxon>
        <taxon>Pseudomonadati</taxon>
        <taxon>Thermodesulfobacteriota</taxon>
        <taxon>Desulfuromonadia</taxon>
        <taxon>Geobacterales</taxon>
        <taxon>Geobacteraceae</taxon>
        <taxon>Oryzomonas</taxon>
    </lineage>
</organism>
<evidence type="ECO:0000259" key="3">
    <source>
        <dbReference type="Pfam" id="PF18672"/>
    </source>
</evidence>
<feature type="compositionally biased region" description="Acidic residues" evidence="1">
    <location>
        <begin position="171"/>
        <end position="215"/>
    </location>
</feature>
<name>A0A5A9X6J7_9BACT</name>
<comment type="caution">
    <text evidence="4">The sequence shown here is derived from an EMBL/GenBank/DDBJ whole genome shotgun (WGS) entry which is preliminary data.</text>
</comment>
<keyword evidence="5" id="KW-1185">Reference proteome</keyword>
<dbReference type="AlphaFoldDB" id="A0A5A9X6J7"/>
<keyword evidence="2" id="KW-0472">Membrane</keyword>
<feature type="transmembrane region" description="Helical" evidence="2">
    <location>
        <begin position="347"/>
        <end position="364"/>
    </location>
</feature>
<dbReference type="Gene3D" id="2.30.110.70">
    <property type="match status" value="1"/>
</dbReference>
<proteinExistence type="predicted"/>